<gene>
    <name evidence="4" type="ORF">FSP39_017251</name>
</gene>
<dbReference type="PANTHER" id="PTHR23065">
    <property type="entry name" value="PROLINE-SERINE-THREONINE PHOSPHATASE INTERACTING PROTEIN 1"/>
    <property type="match status" value="1"/>
</dbReference>
<dbReference type="EMBL" id="VSWD01000014">
    <property type="protein sequence ID" value="KAK3083225.1"/>
    <property type="molecule type" value="Genomic_DNA"/>
</dbReference>
<keyword evidence="5" id="KW-1185">Reference proteome</keyword>
<dbReference type="InterPro" id="IPR027267">
    <property type="entry name" value="AH/BAR_dom_sf"/>
</dbReference>
<dbReference type="InterPro" id="IPR001060">
    <property type="entry name" value="FCH_dom"/>
</dbReference>
<keyword evidence="1 2" id="KW-0175">Coiled coil</keyword>
<evidence type="ECO:0000313" key="5">
    <source>
        <dbReference type="Proteomes" id="UP001186944"/>
    </source>
</evidence>
<dbReference type="PANTHER" id="PTHR23065:SF61">
    <property type="entry name" value="PROLINE-SERINE-THREONINE PHOSPHATASE-INTERACTING PROTEIN 2-LIKE"/>
    <property type="match status" value="1"/>
</dbReference>
<dbReference type="GO" id="GO:0005886">
    <property type="term" value="C:plasma membrane"/>
    <property type="evidence" value="ECO:0007669"/>
    <property type="project" value="TreeGrafter"/>
</dbReference>
<dbReference type="GO" id="GO:0005737">
    <property type="term" value="C:cytoplasm"/>
    <property type="evidence" value="ECO:0007669"/>
    <property type="project" value="TreeGrafter"/>
</dbReference>
<sequence>MTRATLFEDAFWEQDITSTRGFDILVRRLKEGRKICKEVEDYFKERAKAEQTYAKAITNISRRLDCKEELGDLGQALRKLKTETEQIAKAHDEAYQDFSKLQKELAHFSENQKQQKQEGTGELTVNAGNKVEIIRPMQGNMIQIKLQGRCGLIPVYCITQGQATYL</sequence>
<evidence type="ECO:0000313" key="4">
    <source>
        <dbReference type="EMBL" id="KAK3083225.1"/>
    </source>
</evidence>
<proteinExistence type="predicted"/>
<evidence type="ECO:0000256" key="2">
    <source>
        <dbReference type="SAM" id="Coils"/>
    </source>
</evidence>
<dbReference type="InterPro" id="IPR031160">
    <property type="entry name" value="F_BAR_dom"/>
</dbReference>
<dbReference type="Gene3D" id="1.20.1270.60">
    <property type="entry name" value="Arfaptin homology (AH) domain/BAR domain"/>
    <property type="match status" value="1"/>
</dbReference>
<protein>
    <recommendedName>
        <fullName evidence="3">F-BAR domain-containing protein</fullName>
    </recommendedName>
</protein>
<dbReference type="SUPFAM" id="SSF103657">
    <property type="entry name" value="BAR/IMD domain-like"/>
    <property type="match status" value="1"/>
</dbReference>
<dbReference type="GO" id="GO:0051015">
    <property type="term" value="F:actin filament binding"/>
    <property type="evidence" value="ECO:0007669"/>
    <property type="project" value="TreeGrafter"/>
</dbReference>
<dbReference type="PROSITE" id="PS51741">
    <property type="entry name" value="F_BAR"/>
    <property type="match status" value="1"/>
</dbReference>
<feature type="coiled-coil region" evidence="2">
    <location>
        <begin position="73"/>
        <end position="118"/>
    </location>
</feature>
<dbReference type="AlphaFoldDB" id="A0AA88XDG7"/>
<dbReference type="GO" id="GO:0005884">
    <property type="term" value="C:actin filament"/>
    <property type="evidence" value="ECO:0007669"/>
    <property type="project" value="TreeGrafter"/>
</dbReference>
<accession>A0AA88XDG7</accession>
<evidence type="ECO:0000256" key="1">
    <source>
        <dbReference type="PROSITE-ProRule" id="PRU01077"/>
    </source>
</evidence>
<dbReference type="SMART" id="SM00055">
    <property type="entry name" value="FCH"/>
    <property type="match status" value="1"/>
</dbReference>
<reference evidence="4" key="1">
    <citation type="submission" date="2019-08" db="EMBL/GenBank/DDBJ databases">
        <title>The improved chromosome-level genome for the pearl oyster Pinctada fucata martensii using PacBio sequencing and Hi-C.</title>
        <authorList>
            <person name="Zheng Z."/>
        </authorList>
    </citation>
    <scope>NUCLEOTIDE SEQUENCE</scope>
    <source>
        <strain evidence="4">ZZ-2019</strain>
        <tissue evidence="4">Adductor muscle</tissue>
    </source>
</reference>
<evidence type="ECO:0000259" key="3">
    <source>
        <dbReference type="PROSITE" id="PS51741"/>
    </source>
</evidence>
<dbReference type="GO" id="GO:0030041">
    <property type="term" value="P:actin filament polymerization"/>
    <property type="evidence" value="ECO:0007669"/>
    <property type="project" value="TreeGrafter"/>
</dbReference>
<dbReference type="Proteomes" id="UP001186944">
    <property type="component" value="Unassembled WGS sequence"/>
</dbReference>
<feature type="domain" description="F-BAR" evidence="3">
    <location>
        <begin position="5"/>
        <end position="166"/>
    </location>
</feature>
<dbReference type="Pfam" id="PF00611">
    <property type="entry name" value="FCH"/>
    <property type="match status" value="1"/>
</dbReference>
<comment type="caution">
    <text evidence="4">The sequence shown here is derived from an EMBL/GenBank/DDBJ whole genome shotgun (WGS) entry which is preliminary data.</text>
</comment>
<name>A0AA88XDG7_PINIB</name>
<organism evidence="4 5">
    <name type="scientific">Pinctada imbricata</name>
    <name type="common">Atlantic pearl-oyster</name>
    <name type="synonym">Pinctada martensii</name>
    <dbReference type="NCBI Taxonomy" id="66713"/>
    <lineage>
        <taxon>Eukaryota</taxon>
        <taxon>Metazoa</taxon>
        <taxon>Spiralia</taxon>
        <taxon>Lophotrochozoa</taxon>
        <taxon>Mollusca</taxon>
        <taxon>Bivalvia</taxon>
        <taxon>Autobranchia</taxon>
        <taxon>Pteriomorphia</taxon>
        <taxon>Pterioida</taxon>
        <taxon>Pterioidea</taxon>
        <taxon>Pteriidae</taxon>
        <taxon>Pinctada</taxon>
    </lineage>
</organism>